<dbReference type="EMBL" id="JACCCW010000002">
    <property type="protein sequence ID" value="NYF79883.1"/>
    <property type="molecule type" value="Genomic_DNA"/>
</dbReference>
<dbReference type="Proteomes" id="UP000589520">
    <property type="component" value="Unassembled WGS sequence"/>
</dbReference>
<keyword evidence="2" id="KW-1185">Reference proteome</keyword>
<sequence length="134" mass="14977">MIRTALDEAKAVKGTVCPYWQDEPASPHAFQSWDDAIMARDWIARETPNVTVDPAAYLLSFAHACEVLGLDADYEATWMLQTIDSVADFDAEEVHARIQYLTENPPDDVEEPLFEPFRVVPVLDQGCLFSAMAA</sequence>
<name>A0A7Y9PHA2_9BACT</name>
<evidence type="ECO:0000313" key="1">
    <source>
        <dbReference type="EMBL" id="NYF79883.1"/>
    </source>
</evidence>
<proteinExistence type="predicted"/>
<dbReference type="AlphaFoldDB" id="A0A7Y9PHA2"/>
<accession>A0A7Y9PHA2</accession>
<reference evidence="1 2" key="1">
    <citation type="submission" date="2020-07" db="EMBL/GenBank/DDBJ databases">
        <title>Genomic Encyclopedia of Type Strains, Phase IV (KMG-V): Genome sequencing to study the core and pangenomes of soil and plant-associated prokaryotes.</title>
        <authorList>
            <person name="Whitman W."/>
        </authorList>
    </citation>
    <scope>NUCLEOTIDE SEQUENCE [LARGE SCALE GENOMIC DNA]</scope>
    <source>
        <strain evidence="1 2">X4EP2</strain>
    </source>
</reference>
<comment type="caution">
    <text evidence="1">The sequence shown here is derived from an EMBL/GenBank/DDBJ whole genome shotgun (WGS) entry which is preliminary data.</text>
</comment>
<organism evidence="1 2">
    <name type="scientific">Granulicella arctica</name>
    <dbReference type="NCBI Taxonomy" id="940613"/>
    <lineage>
        <taxon>Bacteria</taxon>
        <taxon>Pseudomonadati</taxon>
        <taxon>Acidobacteriota</taxon>
        <taxon>Terriglobia</taxon>
        <taxon>Terriglobales</taxon>
        <taxon>Acidobacteriaceae</taxon>
        <taxon>Granulicella</taxon>
    </lineage>
</organism>
<gene>
    <name evidence="1" type="ORF">HDF17_002203</name>
</gene>
<dbReference type="RefSeq" id="WP_179490837.1">
    <property type="nucleotide sequence ID" value="NZ_JACCCW010000002.1"/>
</dbReference>
<evidence type="ECO:0000313" key="2">
    <source>
        <dbReference type="Proteomes" id="UP000589520"/>
    </source>
</evidence>
<protein>
    <submittedName>
        <fullName evidence="1">Uncharacterized protein</fullName>
    </submittedName>
</protein>